<keyword evidence="8" id="KW-1185">Reference proteome</keyword>
<proteinExistence type="predicted"/>
<dbReference type="PANTHER" id="PTHR10083">
    <property type="entry name" value="KUNITZ-TYPE PROTEASE INHIBITOR-RELATED"/>
    <property type="match status" value="1"/>
</dbReference>
<evidence type="ECO:0000256" key="3">
    <source>
        <dbReference type="ARBA" id="ARBA00023157"/>
    </source>
</evidence>
<organism evidence="7 8">
    <name type="scientific">Cherax quadricarinatus</name>
    <name type="common">Australian red claw crayfish</name>
    <dbReference type="NCBI Taxonomy" id="27406"/>
    <lineage>
        <taxon>Eukaryota</taxon>
        <taxon>Metazoa</taxon>
        <taxon>Ecdysozoa</taxon>
        <taxon>Arthropoda</taxon>
        <taxon>Crustacea</taxon>
        <taxon>Multicrustacea</taxon>
        <taxon>Malacostraca</taxon>
        <taxon>Eumalacostraca</taxon>
        <taxon>Eucarida</taxon>
        <taxon>Decapoda</taxon>
        <taxon>Pleocyemata</taxon>
        <taxon>Astacidea</taxon>
        <taxon>Parastacoidea</taxon>
        <taxon>Parastacidae</taxon>
        <taxon>Cherax</taxon>
    </lineage>
</organism>
<evidence type="ECO:0000256" key="2">
    <source>
        <dbReference type="ARBA" id="ARBA00022900"/>
    </source>
</evidence>
<evidence type="ECO:0000313" key="8">
    <source>
        <dbReference type="Proteomes" id="UP001445076"/>
    </source>
</evidence>
<dbReference type="CDD" id="cd00109">
    <property type="entry name" value="Kunitz-type"/>
    <property type="match status" value="1"/>
</dbReference>
<feature type="signal peptide" evidence="5">
    <location>
        <begin position="1"/>
        <end position="15"/>
    </location>
</feature>
<accession>A0AAW0VPH6</accession>
<dbReference type="GO" id="GO:0005615">
    <property type="term" value="C:extracellular space"/>
    <property type="evidence" value="ECO:0007669"/>
    <property type="project" value="TreeGrafter"/>
</dbReference>
<dbReference type="InterPro" id="IPR002223">
    <property type="entry name" value="Kunitz_BPTI"/>
</dbReference>
<feature type="domain" description="BPTI/Kunitz inhibitor" evidence="6">
    <location>
        <begin position="271"/>
        <end position="323"/>
    </location>
</feature>
<evidence type="ECO:0000256" key="4">
    <source>
        <dbReference type="SAM" id="MobiDB-lite"/>
    </source>
</evidence>
<evidence type="ECO:0000256" key="5">
    <source>
        <dbReference type="SAM" id="SignalP"/>
    </source>
</evidence>
<dbReference type="SUPFAM" id="SSF57362">
    <property type="entry name" value="BPTI-like"/>
    <property type="match status" value="1"/>
</dbReference>
<dbReference type="PANTHER" id="PTHR10083:SF374">
    <property type="entry name" value="BPTI_KUNITZ INHIBITOR DOMAIN-CONTAINING PROTEIN"/>
    <property type="match status" value="1"/>
</dbReference>
<dbReference type="Pfam" id="PF00014">
    <property type="entry name" value="Kunitz_BPTI"/>
    <property type="match status" value="1"/>
</dbReference>
<feature type="non-terminal residue" evidence="7">
    <location>
        <position position="1"/>
    </location>
</feature>
<dbReference type="EMBL" id="JARKIK010002831">
    <property type="protein sequence ID" value="KAK8719188.1"/>
    <property type="molecule type" value="Genomic_DNA"/>
</dbReference>
<dbReference type="InterPro" id="IPR050098">
    <property type="entry name" value="TFPI/VKTCI-like"/>
</dbReference>
<keyword evidence="1" id="KW-0646">Protease inhibitor</keyword>
<feature type="chain" id="PRO_5043396295" description="BPTI/Kunitz inhibitor domain-containing protein" evidence="5">
    <location>
        <begin position="16"/>
        <end position="377"/>
    </location>
</feature>
<feature type="region of interest" description="Disordered" evidence="4">
    <location>
        <begin position="199"/>
        <end position="266"/>
    </location>
</feature>
<keyword evidence="2" id="KW-0722">Serine protease inhibitor</keyword>
<gene>
    <name evidence="7" type="ORF">OTU49_014190</name>
</gene>
<reference evidence="7 8" key="1">
    <citation type="journal article" date="2024" name="BMC Genomics">
        <title>Genome assembly of redclaw crayfish (Cherax quadricarinatus) provides insights into its immune adaptation and hypoxia tolerance.</title>
        <authorList>
            <person name="Liu Z."/>
            <person name="Zheng J."/>
            <person name="Li H."/>
            <person name="Fang K."/>
            <person name="Wang S."/>
            <person name="He J."/>
            <person name="Zhou D."/>
            <person name="Weng S."/>
            <person name="Chi M."/>
            <person name="Gu Z."/>
            <person name="He J."/>
            <person name="Li F."/>
            <person name="Wang M."/>
        </authorList>
    </citation>
    <scope>NUCLEOTIDE SEQUENCE [LARGE SCALE GENOMIC DNA]</scope>
    <source>
        <strain evidence="7">ZL_2023a</strain>
    </source>
</reference>
<dbReference type="SMART" id="SM00131">
    <property type="entry name" value="KU"/>
    <property type="match status" value="1"/>
</dbReference>
<keyword evidence="3" id="KW-1015">Disulfide bond</keyword>
<sequence length="377" mass="41221">IIGVLLGTLLGLVDMQLIQPFRQIRRPSDNSRENDNPSNKRFIVRLPQDYSQVVSGSAQRPFFLPQLIRQKENRQSGQVSTVIRQPNFTPTGNSQISFTAPQPQRLQQFGNGQGISFAQSNFQPSINSQLGLVTQQPNRQQQTGNNGFSGTLETARREQMESVQVIPPQVNPSLHPLSSQAFVGTLSPSRQQTELAPGITGITQPSREQTGIGQGFQGTQQPDREQTGVGQGFQGTHQPLPHQAGGSSQSLLGGSPGSEPAAGHADRHHLCLVRPEPGECRGAFPRYFYDPESDQCDCFVYGGCGLEGLQPNFKSLKDCQRSCLPTNLQEGPKCRIIFSDEQTVFTHKAHASPPFQSHASANKFLSMIIQQGSQPLN</sequence>
<dbReference type="InterPro" id="IPR036880">
    <property type="entry name" value="Kunitz_BPTI_sf"/>
</dbReference>
<evidence type="ECO:0000256" key="1">
    <source>
        <dbReference type="ARBA" id="ARBA00022690"/>
    </source>
</evidence>
<dbReference type="Gene3D" id="4.10.410.10">
    <property type="entry name" value="Pancreatic trypsin inhibitor Kunitz domain"/>
    <property type="match status" value="1"/>
</dbReference>
<protein>
    <recommendedName>
        <fullName evidence="6">BPTI/Kunitz inhibitor domain-containing protein</fullName>
    </recommendedName>
</protein>
<feature type="compositionally biased region" description="Low complexity" evidence="4">
    <location>
        <begin position="243"/>
        <end position="261"/>
    </location>
</feature>
<evidence type="ECO:0000259" key="6">
    <source>
        <dbReference type="PROSITE" id="PS50279"/>
    </source>
</evidence>
<dbReference type="AlphaFoldDB" id="A0AAW0VPH6"/>
<name>A0AAW0VPH6_CHEQU</name>
<keyword evidence="5" id="KW-0732">Signal</keyword>
<dbReference type="Proteomes" id="UP001445076">
    <property type="component" value="Unassembled WGS sequence"/>
</dbReference>
<comment type="caution">
    <text evidence="7">The sequence shown here is derived from an EMBL/GenBank/DDBJ whole genome shotgun (WGS) entry which is preliminary data.</text>
</comment>
<dbReference type="GO" id="GO:0004867">
    <property type="term" value="F:serine-type endopeptidase inhibitor activity"/>
    <property type="evidence" value="ECO:0007669"/>
    <property type="project" value="UniProtKB-KW"/>
</dbReference>
<dbReference type="PROSITE" id="PS50279">
    <property type="entry name" value="BPTI_KUNITZ_2"/>
    <property type="match status" value="1"/>
</dbReference>
<evidence type="ECO:0000313" key="7">
    <source>
        <dbReference type="EMBL" id="KAK8719188.1"/>
    </source>
</evidence>